<accession>A0A9X4BM45</accession>
<evidence type="ECO:0000313" key="3">
    <source>
        <dbReference type="Proteomes" id="UP001139971"/>
    </source>
</evidence>
<protein>
    <submittedName>
        <fullName evidence="2">Pilus assembly protein</fullName>
    </submittedName>
</protein>
<name>A0A9X4BM45_9GAMM</name>
<organism evidence="2 3">
    <name type="scientific">Tahibacter soli</name>
    <dbReference type="NCBI Taxonomy" id="2983605"/>
    <lineage>
        <taxon>Bacteria</taxon>
        <taxon>Pseudomonadati</taxon>
        <taxon>Pseudomonadota</taxon>
        <taxon>Gammaproteobacteria</taxon>
        <taxon>Lysobacterales</taxon>
        <taxon>Rhodanobacteraceae</taxon>
        <taxon>Tahibacter</taxon>
    </lineage>
</organism>
<dbReference type="AlphaFoldDB" id="A0A9X4BM45"/>
<comment type="caution">
    <text evidence="2">The sequence shown here is derived from an EMBL/GenBank/DDBJ whole genome shotgun (WGS) entry which is preliminary data.</text>
</comment>
<evidence type="ECO:0000313" key="2">
    <source>
        <dbReference type="EMBL" id="MDC8015957.1"/>
    </source>
</evidence>
<dbReference type="EMBL" id="JAOVZO020000023">
    <property type="protein sequence ID" value="MDC8015957.1"/>
    <property type="molecule type" value="Genomic_DNA"/>
</dbReference>
<dbReference type="Proteomes" id="UP001139971">
    <property type="component" value="Unassembled WGS sequence"/>
</dbReference>
<keyword evidence="3" id="KW-1185">Reference proteome</keyword>
<dbReference type="RefSeq" id="WP_263543588.1">
    <property type="nucleotide sequence ID" value="NZ_JAOVZO020000023.1"/>
</dbReference>
<gene>
    <name evidence="2" type="ORF">OD750_025820</name>
</gene>
<evidence type="ECO:0000256" key="1">
    <source>
        <dbReference type="SAM" id="Phobius"/>
    </source>
</evidence>
<feature type="transmembrane region" description="Helical" evidence="1">
    <location>
        <begin position="18"/>
        <end position="37"/>
    </location>
</feature>
<keyword evidence="1" id="KW-1133">Transmembrane helix</keyword>
<keyword evidence="1" id="KW-0812">Transmembrane</keyword>
<keyword evidence="1" id="KW-0472">Membrane</keyword>
<proteinExistence type="predicted"/>
<reference evidence="2" key="1">
    <citation type="submission" date="2023-02" db="EMBL/GenBank/DDBJ databases">
        <title>Tahibacter soli sp. nov. isolated from soil.</title>
        <authorList>
            <person name="Baek J.H."/>
            <person name="Lee J.K."/>
            <person name="Choi D.G."/>
            <person name="Jeon C.O."/>
        </authorList>
    </citation>
    <scope>NUCLEOTIDE SEQUENCE</scope>
    <source>
        <strain evidence="2">BL</strain>
    </source>
</reference>
<sequence>MKIQQGFSRQDGATLTEFAMVASFVFVPMIVLTMLMGKQIQAKHHYEQALRYAAFERTVWFAQQPKHRPPGVTVPVKSDVEIGREIQARMLSDRNALIKSNHRTGQVAEKMDPILYWKDYQSQTYKPRLTKLSQANNAEYVKNTENNEKVPGVAGNGVDATIDVLKGLTGFSVQTNGLYRSKVTMDLTDIDWIKEFKGQNNQALDLRVDRSVQNNVSNKERQLMLLADGWNMGGRESTKSQVKSLVLTSLLDNAAIRTAQSIAGWIPFAKELGPSYLELGKVDPDVVPSHRLGNFPR</sequence>